<evidence type="ECO:0000313" key="4">
    <source>
        <dbReference type="EMBL" id="JAG19592.1"/>
    </source>
</evidence>
<dbReference type="AlphaFoldDB" id="A0A0A9XFW7"/>
<evidence type="ECO:0000259" key="3">
    <source>
        <dbReference type="Pfam" id="PF00890"/>
    </source>
</evidence>
<dbReference type="InterPro" id="IPR036188">
    <property type="entry name" value="FAD/NAD-bd_sf"/>
</dbReference>
<dbReference type="InterPro" id="IPR003953">
    <property type="entry name" value="FAD-dep_OxRdtase_2_FAD-bd"/>
</dbReference>
<dbReference type="PANTHER" id="PTHR43400">
    <property type="entry name" value="FUMARATE REDUCTASE"/>
    <property type="match status" value="1"/>
</dbReference>
<dbReference type="GO" id="GO:0016491">
    <property type="term" value="F:oxidoreductase activity"/>
    <property type="evidence" value="ECO:0007669"/>
    <property type="project" value="UniProtKB-KW"/>
</dbReference>
<name>A0A0A9XFW7_LYGHE</name>
<dbReference type="PANTHER" id="PTHR43400:SF1">
    <property type="entry name" value="FUMARATE REDUCTASE"/>
    <property type="match status" value="1"/>
</dbReference>
<proteinExistence type="predicted"/>
<protein>
    <submittedName>
        <fullName evidence="4">Osmotic growth protein 1</fullName>
    </submittedName>
</protein>
<dbReference type="EMBL" id="GDHC01012183">
    <property type="protein sequence ID" value="JAQ06446.1"/>
    <property type="molecule type" value="Transcribed_RNA"/>
</dbReference>
<dbReference type="InterPro" id="IPR050315">
    <property type="entry name" value="FAD-oxidoreductase_2"/>
</dbReference>
<accession>A0A0A9XFW7</accession>
<sequence length="156" mass="17620">MGGNSTKATSGINGCLTRTQIRQNIQDSVESFLQDTVNSSKVGHTYPLAEVMTKESGSAIEWLIERFNLDLSLVSRLGGHSYPRTHRGKERFPGMTITYALMERFEDMCKKCPQRARLVPKARVVDLLVHDGRVVGVIYEQNGKRFNESGMYSYTR</sequence>
<keyword evidence="2" id="KW-0560">Oxidoreductase</keyword>
<gene>
    <name evidence="4" type="primary">OSM1_14</name>
    <name evidence="5" type="synonym">OSM1_1</name>
    <name evidence="4" type="ORF">CM83_14503</name>
    <name evidence="5" type="ORF">g.15684</name>
</gene>
<dbReference type="Pfam" id="PF00890">
    <property type="entry name" value="FAD_binding_2"/>
    <property type="match status" value="1"/>
</dbReference>
<reference evidence="5" key="3">
    <citation type="journal article" date="2016" name="Gigascience">
        <title>De novo construction of an expanded transcriptome assembly for the western tarnished plant bug, Lygus hesperus.</title>
        <authorList>
            <person name="Tassone E.E."/>
            <person name="Geib S.M."/>
            <person name="Hall B."/>
            <person name="Fabrick J.A."/>
            <person name="Brent C.S."/>
            <person name="Hull J.J."/>
        </authorList>
    </citation>
    <scope>NUCLEOTIDE SEQUENCE</scope>
</reference>
<keyword evidence="1" id="KW-0285">Flavoprotein</keyword>
<dbReference type="SUPFAM" id="SSF51905">
    <property type="entry name" value="FAD/NAD(P)-binding domain"/>
    <property type="match status" value="1"/>
</dbReference>
<reference evidence="4" key="1">
    <citation type="journal article" date="2014" name="PLoS ONE">
        <title>Transcriptome-Based Identification of ABC Transporters in the Western Tarnished Plant Bug Lygus hesperus.</title>
        <authorList>
            <person name="Hull J.J."/>
            <person name="Chaney K."/>
            <person name="Geib S.M."/>
            <person name="Fabrick J.A."/>
            <person name="Brent C.S."/>
            <person name="Walsh D."/>
            <person name="Lavine L.C."/>
        </authorList>
    </citation>
    <scope>NUCLEOTIDE SEQUENCE</scope>
</reference>
<evidence type="ECO:0000256" key="1">
    <source>
        <dbReference type="ARBA" id="ARBA00022630"/>
    </source>
</evidence>
<dbReference type="EMBL" id="GBHO01024012">
    <property type="protein sequence ID" value="JAG19592.1"/>
    <property type="molecule type" value="Transcribed_RNA"/>
</dbReference>
<reference evidence="4" key="2">
    <citation type="submission" date="2014-07" db="EMBL/GenBank/DDBJ databases">
        <authorList>
            <person name="Hull J."/>
        </authorList>
    </citation>
    <scope>NUCLEOTIDE SEQUENCE</scope>
</reference>
<feature type="domain" description="FAD-dependent oxidoreductase 2 FAD-binding" evidence="3">
    <location>
        <begin position="2"/>
        <end position="146"/>
    </location>
</feature>
<dbReference type="Gene3D" id="3.50.50.60">
    <property type="entry name" value="FAD/NAD(P)-binding domain"/>
    <property type="match status" value="1"/>
</dbReference>
<evidence type="ECO:0000256" key="2">
    <source>
        <dbReference type="ARBA" id="ARBA00023002"/>
    </source>
</evidence>
<organism evidence="4">
    <name type="scientific">Lygus hesperus</name>
    <name type="common">Western plant bug</name>
    <dbReference type="NCBI Taxonomy" id="30085"/>
    <lineage>
        <taxon>Eukaryota</taxon>
        <taxon>Metazoa</taxon>
        <taxon>Ecdysozoa</taxon>
        <taxon>Arthropoda</taxon>
        <taxon>Hexapoda</taxon>
        <taxon>Insecta</taxon>
        <taxon>Pterygota</taxon>
        <taxon>Neoptera</taxon>
        <taxon>Paraneoptera</taxon>
        <taxon>Hemiptera</taxon>
        <taxon>Heteroptera</taxon>
        <taxon>Panheteroptera</taxon>
        <taxon>Cimicomorpha</taxon>
        <taxon>Miridae</taxon>
        <taxon>Mirini</taxon>
        <taxon>Lygus</taxon>
    </lineage>
</organism>
<evidence type="ECO:0000313" key="5">
    <source>
        <dbReference type="EMBL" id="JAQ06446.1"/>
    </source>
</evidence>